<organism evidence="4 5">
    <name type="scientific">Kurthia gibsonii</name>
    <dbReference type="NCBI Taxonomy" id="33946"/>
    <lineage>
        <taxon>Bacteria</taxon>
        <taxon>Bacillati</taxon>
        <taxon>Bacillota</taxon>
        <taxon>Bacilli</taxon>
        <taxon>Bacillales</taxon>
        <taxon>Caryophanaceae</taxon>
        <taxon>Kurthia</taxon>
    </lineage>
</organism>
<reference evidence="4 5" key="1">
    <citation type="submission" date="2024-04" db="EMBL/GenBank/DDBJ databases">
        <authorList>
            <person name="Wu Y.S."/>
            <person name="Zhang L."/>
        </authorList>
    </citation>
    <scope>NUCLEOTIDE SEQUENCE [LARGE SCALE GENOMIC DNA]</scope>
    <source>
        <strain evidence="4 5">KG-01</strain>
    </source>
</reference>
<comment type="caution">
    <text evidence="4">The sequence shown here is derived from an EMBL/GenBank/DDBJ whole genome shotgun (WGS) entry which is preliminary data.</text>
</comment>
<dbReference type="EMBL" id="JBCEWA010000003">
    <property type="protein sequence ID" value="MEL5987727.1"/>
    <property type="molecule type" value="Genomic_DNA"/>
</dbReference>
<dbReference type="SUPFAM" id="SSF82171">
    <property type="entry name" value="DPP6 N-terminal domain-like"/>
    <property type="match status" value="1"/>
</dbReference>
<evidence type="ECO:0000313" key="5">
    <source>
        <dbReference type="Proteomes" id="UP001398420"/>
    </source>
</evidence>
<feature type="domain" description="TcaA protein NTF2-like" evidence="3">
    <location>
        <begin position="534"/>
        <end position="646"/>
    </location>
</feature>
<dbReference type="PROSITE" id="PS51257">
    <property type="entry name" value="PROKAR_LIPOPROTEIN"/>
    <property type="match status" value="1"/>
</dbReference>
<evidence type="ECO:0000256" key="2">
    <source>
        <dbReference type="SAM" id="SignalP"/>
    </source>
</evidence>
<evidence type="ECO:0000259" key="3">
    <source>
        <dbReference type="Pfam" id="PF22819"/>
    </source>
</evidence>
<feature type="region of interest" description="Disordered" evidence="1">
    <location>
        <begin position="512"/>
        <end position="534"/>
    </location>
</feature>
<dbReference type="Proteomes" id="UP001398420">
    <property type="component" value="Unassembled WGS sequence"/>
</dbReference>
<keyword evidence="2" id="KW-0732">Signal</keyword>
<dbReference type="RefSeq" id="WP_342302728.1">
    <property type="nucleotide sequence ID" value="NZ_JBCEWA010000003.1"/>
</dbReference>
<evidence type="ECO:0000313" key="4">
    <source>
        <dbReference type="EMBL" id="MEL5987727.1"/>
    </source>
</evidence>
<name>A0ABU9LLI7_9BACL</name>
<protein>
    <recommendedName>
        <fullName evidence="3">TcaA protein NTF2-like domain-containing protein</fullName>
    </recommendedName>
</protein>
<dbReference type="Pfam" id="PF22819">
    <property type="entry name" value="TcaA_5th"/>
    <property type="match status" value="1"/>
</dbReference>
<feature type="compositionally biased region" description="Basic and acidic residues" evidence="1">
    <location>
        <begin position="516"/>
        <end position="532"/>
    </location>
</feature>
<proteinExistence type="predicted"/>
<sequence>MRKWSIFSLLFLCIIVLTACGQSDEKKQVSKTASTSFLLYKEQYQDDEEGLRSGDLYIQKYGQKEPEKLASDVMSEGYIYNLEKDYVVYTSRDKELFKVSSGKEKEKLADDVSAFEPIDKENVVFYQDHDTNLYLVDLNDSEPEVEKIGSEISQYQLKNQSVYYVDSNQDFKVYDLKTQEEKEIADDIQTFKFKGDEIFYTNEDGMLFYKENEDKDSIKITGDYVELYRTDKLDDTVYFVENDEEVLTLKTGNLKGETEKISEGIISYKLHDKALYYLTEDNDLFQKATNTSAPKKLATDIIDFSFHNGELYVKDKERTVYRLKDDNQDEIGTRVVDFHVSKTGEVIYLDEKQNLYIEDEKFDTGIQNLATSDDKIAFSTDRRELFYISFYEEGPKLVTDQLDQYTTVKYLNQEVYRTKLSFADLKGYWQGDSRYLQIKEDGEIEDLYDVTSEQFEMNNDTRDTYSFEAKDSYSDEYNFLLEGDTLTIRSLENDSETTFTKTTKFAAEEATADYQQEQKEQEEAEEEAAKQEAEEEIDTLIYDYINYFSEMMNTGNTEYLSDYMDINSSIYDKQKEYIESSYEKGIEVEKNSADITTRNELDSGAYTVSVEENFTIYKEDEESDEKEYTNVYTVEKVDGDWLITDLQ</sequence>
<keyword evidence="5" id="KW-1185">Reference proteome</keyword>
<feature type="chain" id="PRO_5046042059" description="TcaA protein NTF2-like domain-containing protein" evidence="2">
    <location>
        <begin position="20"/>
        <end position="647"/>
    </location>
</feature>
<gene>
    <name evidence="4" type="ORF">AAF454_04795</name>
</gene>
<feature type="signal peptide" evidence="2">
    <location>
        <begin position="1"/>
        <end position="19"/>
    </location>
</feature>
<evidence type="ECO:0000256" key="1">
    <source>
        <dbReference type="SAM" id="MobiDB-lite"/>
    </source>
</evidence>
<dbReference type="InterPro" id="IPR054528">
    <property type="entry name" value="TcaA_5th"/>
</dbReference>
<accession>A0ABU9LLI7</accession>